<dbReference type="InterPro" id="IPR038143">
    <property type="entry name" value="NigD-like_C_dom_sf"/>
</dbReference>
<dbReference type="Gene3D" id="2.60.40.2370">
    <property type="entry name" value="NigD-like, C-terminal beta sandwich domain"/>
    <property type="match status" value="1"/>
</dbReference>
<dbReference type="AlphaFoldDB" id="A0A139K8E9"/>
<dbReference type="Pfam" id="PF17415">
    <property type="entry name" value="NigD_C"/>
    <property type="match status" value="1"/>
</dbReference>
<dbReference type="PROSITE" id="PS51257">
    <property type="entry name" value="PROKAR_LIPOPROTEIN"/>
    <property type="match status" value="1"/>
</dbReference>
<dbReference type="InterPro" id="IPR038179">
    <property type="entry name" value="NigD-like_N_sf"/>
</dbReference>
<reference evidence="2 3" key="1">
    <citation type="journal article" date="2019" name="Nat. Med.">
        <title>A library of human gut bacterial isolates paired with longitudinal multiomics data enables mechanistic microbiome research.</title>
        <authorList>
            <person name="Poyet M."/>
            <person name="Groussin M."/>
            <person name="Gibbons S.M."/>
            <person name="Avila-Pacheco J."/>
            <person name="Jiang X."/>
            <person name="Kearney S.M."/>
            <person name="Perrotta A.R."/>
            <person name="Berdy B."/>
            <person name="Zhao S."/>
            <person name="Lieberman T.D."/>
            <person name="Swanson P.K."/>
            <person name="Smith M."/>
            <person name="Roesemann S."/>
            <person name="Alexander J.E."/>
            <person name="Rich S.A."/>
            <person name="Livny J."/>
            <person name="Vlamakis H."/>
            <person name="Clish C."/>
            <person name="Bullock K."/>
            <person name="Deik A."/>
            <person name="Scott J."/>
            <person name="Pierce K.A."/>
            <person name="Xavier R.J."/>
            <person name="Alm E.J."/>
        </authorList>
    </citation>
    <scope>NUCLEOTIDE SEQUENCE [LARGE SCALE GENOMIC DNA]</scope>
    <source>
        <strain evidence="2 3">BIOML-A5</strain>
    </source>
</reference>
<gene>
    <name evidence="2" type="ORF">GAP47_10940</name>
</gene>
<dbReference type="InterPro" id="IPR035376">
    <property type="entry name" value="NigD_C"/>
</dbReference>
<dbReference type="RefSeq" id="WP_061411790.1">
    <property type="nucleotide sequence ID" value="NZ_JADNLI010000001.1"/>
</dbReference>
<sequence length="222" mass="24673">MKKYCDWWLLPLLACLLTGCGDDDYHYPSVKLEFLTAFSGADGYLQSVVTDEGETLSVVEDKTKTNIEANASVRVISNYASEVTADGTAGAVLYALSGVLSVVPQTVDKFEEGVKTDPTDVLGIWMGLDYLNMTLIVKENGEHKFHFIEDEVIVDTATGCSEVYLTLYHDAKEEVVSYTRRAYASVPLRQYAAEGIQKVMVHFSVHTYSGDIKTYDFVYNPD</sequence>
<accession>A0A139K8E9</accession>
<evidence type="ECO:0000259" key="1">
    <source>
        <dbReference type="Pfam" id="PF17415"/>
    </source>
</evidence>
<evidence type="ECO:0000313" key="2">
    <source>
        <dbReference type="EMBL" id="KAB4236611.1"/>
    </source>
</evidence>
<dbReference type="EMBL" id="WCTL01000008">
    <property type="protein sequence ID" value="KAB4236611.1"/>
    <property type="molecule type" value="Genomic_DNA"/>
</dbReference>
<feature type="domain" description="NigD-like C-terminal" evidence="1">
    <location>
        <begin position="103"/>
        <end position="219"/>
    </location>
</feature>
<comment type="caution">
    <text evidence="2">The sequence shown here is derived from an EMBL/GenBank/DDBJ whole genome shotgun (WGS) entry which is preliminary data.</text>
</comment>
<protein>
    <recommendedName>
        <fullName evidence="1">NigD-like C-terminal domain-containing protein</fullName>
    </recommendedName>
</protein>
<name>A0A139K8E9_BACUN</name>
<dbReference type="Gene3D" id="2.40.50.500">
    <property type="entry name" value="NigD-like N-terminal OB domain"/>
    <property type="match status" value="1"/>
</dbReference>
<evidence type="ECO:0000313" key="3">
    <source>
        <dbReference type="Proteomes" id="UP000462376"/>
    </source>
</evidence>
<dbReference type="Proteomes" id="UP000462376">
    <property type="component" value="Unassembled WGS sequence"/>
</dbReference>
<proteinExistence type="predicted"/>
<dbReference type="STRING" id="820.ERS852554_01222"/>
<organism evidence="2 3">
    <name type="scientific">Bacteroides uniformis</name>
    <dbReference type="NCBI Taxonomy" id="820"/>
    <lineage>
        <taxon>Bacteria</taxon>
        <taxon>Pseudomonadati</taxon>
        <taxon>Bacteroidota</taxon>
        <taxon>Bacteroidia</taxon>
        <taxon>Bacteroidales</taxon>
        <taxon>Bacteroidaceae</taxon>
        <taxon>Bacteroides</taxon>
    </lineage>
</organism>